<dbReference type="InterPro" id="IPR039366">
    <property type="entry name" value="Pilotin"/>
</dbReference>
<proteinExistence type="predicted"/>
<protein>
    <submittedName>
        <fullName evidence="1">Uncharacterized protein</fullName>
    </submittedName>
</protein>
<evidence type="ECO:0000313" key="1">
    <source>
        <dbReference type="EMBL" id="BDM70851.1"/>
    </source>
</evidence>
<gene>
    <name evidence="1" type="ORF">HEK616_43380</name>
</gene>
<evidence type="ECO:0000313" key="2">
    <source>
        <dbReference type="Proteomes" id="UP001059597"/>
    </source>
</evidence>
<accession>A0ABN6R0I0</accession>
<dbReference type="Proteomes" id="UP001059597">
    <property type="component" value="Chromosome"/>
</dbReference>
<dbReference type="RefSeq" id="WP_261954532.1">
    <property type="nucleotide sequence ID" value="NZ_AP026073.1"/>
</dbReference>
<dbReference type="Pfam" id="PF09619">
    <property type="entry name" value="YscW"/>
    <property type="match status" value="1"/>
</dbReference>
<keyword evidence="2" id="KW-1185">Reference proteome</keyword>
<dbReference type="EMBL" id="AP026073">
    <property type="protein sequence ID" value="BDM70851.1"/>
    <property type="molecule type" value="Genomic_DNA"/>
</dbReference>
<name>A0ABN6R0I0_STRNI</name>
<organism evidence="1 2">
    <name type="scientific">Streptomyces nigrescens</name>
    <dbReference type="NCBI Taxonomy" id="1920"/>
    <lineage>
        <taxon>Bacteria</taxon>
        <taxon>Bacillati</taxon>
        <taxon>Actinomycetota</taxon>
        <taxon>Actinomycetes</taxon>
        <taxon>Kitasatosporales</taxon>
        <taxon>Streptomycetaceae</taxon>
        <taxon>Streptomyces</taxon>
    </lineage>
</organism>
<reference evidence="1" key="1">
    <citation type="submission" date="2022-06" db="EMBL/GenBank/DDBJ databases">
        <title>Complete genome sequence of Streptomyces nigrescens HEK616.</title>
        <authorList>
            <person name="Asamizu S."/>
            <person name="Onaka H."/>
        </authorList>
    </citation>
    <scope>NUCLEOTIDE SEQUENCE</scope>
    <source>
        <strain evidence="1">HEK616</strain>
    </source>
</reference>
<sequence>MNRTVRGIVSLPADTPVTRAARVLVEVRDVSLADAPSTVVAAQVQTDVPLAPHGRLPFRVDVPDLDPTGAYGLRVHVDVSGSGSLEIGDLITTQATVVRPRSDEELIAPVTTV</sequence>